<accession>V5SHB2</accession>
<dbReference type="HOGENOM" id="CLU_2422967_0_0_5"/>
<protein>
    <submittedName>
        <fullName evidence="1">Uncharacterized protein</fullName>
    </submittedName>
</protein>
<dbReference type="EMBL" id="CP006912">
    <property type="protein sequence ID" value="AHB49882.1"/>
    <property type="molecule type" value="Genomic_DNA"/>
</dbReference>
<evidence type="ECO:0000313" key="2">
    <source>
        <dbReference type="Proteomes" id="UP000018542"/>
    </source>
</evidence>
<gene>
    <name evidence="1" type="ORF">W911_03425</name>
</gene>
<dbReference type="Proteomes" id="UP000018542">
    <property type="component" value="Chromosome"/>
</dbReference>
<dbReference type="OrthoDB" id="7933844at2"/>
<keyword evidence="2" id="KW-1185">Reference proteome</keyword>
<name>V5SHB2_9HYPH</name>
<reference evidence="1 2" key="1">
    <citation type="journal article" date="2014" name="Genome Announc.">
        <title>Complete Genome Sequence of Hyphomicrobium nitrativorans Strain NL23, a Denitrifying Bacterium Isolated from Biofilm of a Methanol-Fed Denitrification System Treating Seawater at the Montreal Biodome.</title>
        <authorList>
            <person name="Martineau C."/>
            <person name="Villeneuve C."/>
            <person name="Mauffrey F."/>
            <person name="Villemur R."/>
        </authorList>
    </citation>
    <scope>NUCLEOTIDE SEQUENCE [LARGE SCALE GENOMIC DNA]</scope>
    <source>
        <strain evidence="1">NL23</strain>
    </source>
</reference>
<sequence>MIFKAMAAAATIGLMTLTVSHDAEARSGKSKRAHKEAAIRDCKPYNGPHGYYGNPWCENGWKFADDYAPGTSPYLDLMDLPQLRRLERRRY</sequence>
<dbReference type="AlphaFoldDB" id="V5SHB2"/>
<dbReference type="RefSeq" id="WP_023786100.1">
    <property type="nucleotide sequence ID" value="NC_022997.1"/>
</dbReference>
<dbReference type="KEGG" id="hni:W911_03425"/>
<dbReference type="PATRIC" id="fig|1029756.8.peg.714"/>
<evidence type="ECO:0000313" key="1">
    <source>
        <dbReference type="EMBL" id="AHB49882.1"/>
    </source>
</evidence>
<proteinExistence type="predicted"/>
<organism evidence="1 2">
    <name type="scientific">Hyphomicrobium nitrativorans NL23</name>
    <dbReference type="NCBI Taxonomy" id="1029756"/>
    <lineage>
        <taxon>Bacteria</taxon>
        <taxon>Pseudomonadati</taxon>
        <taxon>Pseudomonadota</taxon>
        <taxon>Alphaproteobacteria</taxon>
        <taxon>Hyphomicrobiales</taxon>
        <taxon>Hyphomicrobiaceae</taxon>
        <taxon>Hyphomicrobium</taxon>
    </lineage>
</organism>